<name>A0ABT6WTK5_9ACTN</name>
<dbReference type="EMBL" id="JASCTH010000023">
    <property type="protein sequence ID" value="MDI6103024.1"/>
    <property type="molecule type" value="Genomic_DNA"/>
</dbReference>
<organism evidence="1 2">
    <name type="scientific">Actinoplanes sandaracinus</name>
    <dbReference type="NCBI Taxonomy" id="3045177"/>
    <lineage>
        <taxon>Bacteria</taxon>
        <taxon>Bacillati</taxon>
        <taxon>Actinomycetota</taxon>
        <taxon>Actinomycetes</taxon>
        <taxon>Micromonosporales</taxon>
        <taxon>Micromonosporaceae</taxon>
        <taxon>Actinoplanes</taxon>
    </lineage>
</organism>
<accession>A0ABT6WTK5</accession>
<proteinExistence type="predicted"/>
<keyword evidence="2" id="KW-1185">Reference proteome</keyword>
<evidence type="ECO:0000313" key="2">
    <source>
        <dbReference type="Proteomes" id="UP001241758"/>
    </source>
</evidence>
<evidence type="ECO:0000313" key="1">
    <source>
        <dbReference type="EMBL" id="MDI6103024.1"/>
    </source>
</evidence>
<gene>
    <name evidence="1" type="ORF">QLQ12_30860</name>
</gene>
<dbReference type="RefSeq" id="WP_282764029.1">
    <property type="nucleotide sequence ID" value="NZ_JASCTH010000023.1"/>
</dbReference>
<reference evidence="1 2" key="1">
    <citation type="submission" date="2023-05" db="EMBL/GenBank/DDBJ databases">
        <title>Actinoplanes sp. NEAU-A12 genome sequencing.</title>
        <authorList>
            <person name="Wang Z.-S."/>
        </authorList>
    </citation>
    <scope>NUCLEOTIDE SEQUENCE [LARGE SCALE GENOMIC DNA]</scope>
    <source>
        <strain evidence="1 2">NEAU-A12</strain>
    </source>
</reference>
<protein>
    <recommendedName>
        <fullName evidence="3">Secreted protein</fullName>
    </recommendedName>
</protein>
<dbReference type="Proteomes" id="UP001241758">
    <property type="component" value="Unassembled WGS sequence"/>
</dbReference>
<evidence type="ECO:0008006" key="3">
    <source>
        <dbReference type="Google" id="ProtNLM"/>
    </source>
</evidence>
<comment type="caution">
    <text evidence="1">The sequence shown here is derived from an EMBL/GenBank/DDBJ whole genome shotgun (WGS) entry which is preliminary data.</text>
</comment>
<sequence>MPAPDELRSDSKVKMTPRLLAVGALAAATLAAGITGMLPAGAAEPTSDNAASLVETYDYPGGDKVDGIRLIKGDGRIMLVGCDEGRTSAEVYSYKAAKPYCFEFKAATGFVTLELDEVYGIRNHNDFPIDAKIRIGDLVKPPVTVEKDDWKGVGAGAGDGQALLLELRAAK</sequence>